<keyword evidence="2" id="KW-1185">Reference proteome</keyword>
<dbReference type="EMBL" id="CM042044">
    <property type="protein sequence ID" value="KAI3687705.1"/>
    <property type="molecule type" value="Genomic_DNA"/>
</dbReference>
<evidence type="ECO:0000313" key="1">
    <source>
        <dbReference type="EMBL" id="KAI3687705.1"/>
    </source>
</evidence>
<reference evidence="1 2" key="2">
    <citation type="journal article" date="2022" name="Mol. Ecol. Resour.">
        <title>The genomes of chicory, endive, great burdock and yacon provide insights into Asteraceae paleo-polyploidization history and plant inulin production.</title>
        <authorList>
            <person name="Fan W."/>
            <person name="Wang S."/>
            <person name="Wang H."/>
            <person name="Wang A."/>
            <person name="Jiang F."/>
            <person name="Liu H."/>
            <person name="Zhao H."/>
            <person name="Xu D."/>
            <person name="Zhang Y."/>
        </authorList>
    </citation>
    <scope>NUCLEOTIDE SEQUENCE [LARGE SCALE GENOMIC DNA]</scope>
    <source>
        <strain evidence="2">cv. Yunnan</strain>
        <tissue evidence="1">Leaves</tissue>
    </source>
</reference>
<reference evidence="2" key="1">
    <citation type="journal article" date="2022" name="Mol. Ecol. Resour.">
        <title>The genomes of chicory, endive, great burdock and yacon provide insights into Asteraceae palaeo-polyploidization history and plant inulin production.</title>
        <authorList>
            <person name="Fan W."/>
            <person name="Wang S."/>
            <person name="Wang H."/>
            <person name="Wang A."/>
            <person name="Jiang F."/>
            <person name="Liu H."/>
            <person name="Zhao H."/>
            <person name="Xu D."/>
            <person name="Zhang Y."/>
        </authorList>
    </citation>
    <scope>NUCLEOTIDE SEQUENCE [LARGE SCALE GENOMIC DNA]</scope>
    <source>
        <strain evidence="2">cv. Yunnan</strain>
    </source>
</reference>
<name>A0ACB8YRM6_9ASTR</name>
<proteinExistence type="predicted"/>
<accession>A0ACB8YRM6</accession>
<protein>
    <submittedName>
        <fullName evidence="1">Uncharacterized protein</fullName>
    </submittedName>
</protein>
<sequence length="181" mass="20979">MILDQDHHPYFVSTLKQYDNLRMFIPKKFALANGLSNGEIVFKNVENEGLWTVKLRSQSEKYFCIQHGLREFCNAIKLEKGDSFRFELIHNGKKPVAIDIPLAFARSNKLDMRSCEMFLMDEKQRLWPTRLHDSGGHVCIRGLRDMWVANGVKKGDVFSVEIVENGNKPHINFHRHGTGFM</sequence>
<gene>
    <name evidence="1" type="ORF">L1987_81407</name>
</gene>
<dbReference type="Proteomes" id="UP001056120">
    <property type="component" value="Linkage Group LG27"/>
</dbReference>
<comment type="caution">
    <text evidence="1">The sequence shown here is derived from an EMBL/GenBank/DDBJ whole genome shotgun (WGS) entry which is preliminary data.</text>
</comment>
<evidence type="ECO:0000313" key="2">
    <source>
        <dbReference type="Proteomes" id="UP001056120"/>
    </source>
</evidence>
<organism evidence="1 2">
    <name type="scientific">Smallanthus sonchifolius</name>
    <dbReference type="NCBI Taxonomy" id="185202"/>
    <lineage>
        <taxon>Eukaryota</taxon>
        <taxon>Viridiplantae</taxon>
        <taxon>Streptophyta</taxon>
        <taxon>Embryophyta</taxon>
        <taxon>Tracheophyta</taxon>
        <taxon>Spermatophyta</taxon>
        <taxon>Magnoliopsida</taxon>
        <taxon>eudicotyledons</taxon>
        <taxon>Gunneridae</taxon>
        <taxon>Pentapetalae</taxon>
        <taxon>asterids</taxon>
        <taxon>campanulids</taxon>
        <taxon>Asterales</taxon>
        <taxon>Asteraceae</taxon>
        <taxon>Asteroideae</taxon>
        <taxon>Heliantheae alliance</taxon>
        <taxon>Millerieae</taxon>
        <taxon>Smallanthus</taxon>
    </lineage>
</organism>